<dbReference type="CDD" id="cd07989">
    <property type="entry name" value="LPLAT_AGPAT-like"/>
    <property type="match status" value="1"/>
</dbReference>
<dbReference type="EMBL" id="JACTNG010000002">
    <property type="protein sequence ID" value="MBO1078631.1"/>
    <property type="molecule type" value="Genomic_DNA"/>
</dbReference>
<accession>A0ABS3KMC5</accession>
<keyword evidence="2" id="KW-0808">Transferase</keyword>
<dbReference type="SUPFAM" id="SSF69593">
    <property type="entry name" value="Glycerol-3-phosphate (1)-acyltransferase"/>
    <property type="match status" value="1"/>
</dbReference>
<evidence type="ECO:0000256" key="3">
    <source>
        <dbReference type="ARBA" id="ARBA00023315"/>
    </source>
</evidence>
<dbReference type="RefSeq" id="WP_207416044.1">
    <property type="nucleotide sequence ID" value="NZ_CP061178.1"/>
</dbReference>
<comment type="caution">
    <text evidence="7">The sequence shown here is derived from an EMBL/GenBank/DDBJ whole genome shotgun (WGS) entry which is preliminary data.</text>
</comment>
<feature type="region of interest" description="Disordered" evidence="4">
    <location>
        <begin position="241"/>
        <end position="266"/>
    </location>
</feature>
<evidence type="ECO:0000256" key="4">
    <source>
        <dbReference type="SAM" id="MobiDB-lite"/>
    </source>
</evidence>
<gene>
    <name evidence="7" type="ORF">IAI61_06280</name>
</gene>
<reference evidence="7 8" key="1">
    <citation type="submission" date="2020-09" db="EMBL/GenBank/DDBJ databases">
        <title>Roseomonas.</title>
        <authorList>
            <person name="Zhu W."/>
        </authorList>
    </citation>
    <scope>NUCLEOTIDE SEQUENCE [LARGE SCALE GENOMIC DNA]</scope>
    <source>
        <strain evidence="7 8">573</strain>
    </source>
</reference>
<dbReference type="Pfam" id="PF01553">
    <property type="entry name" value="Acyltransferase"/>
    <property type="match status" value="1"/>
</dbReference>
<keyword evidence="5" id="KW-0472">Membrane</keyword>
<dbReference type="PANTHER" id="PTHR10434:SF66">
    <property type="entry name" value="PHOSPHOLIPID_GLYCEROL ACYLTRANSFERASE DOMAIN-CONTAINING PROTEIN"/>
    <property type="match status" value="1"/>
</dbReference>
<keyword evidence="3 7" id="KW-0012">Acyltransferase</keyword>
<comment type="pathway">
    <text evidence="1">Lipid metabolism.</text>
</comment>
<feature type="transmembrane region" description="Helical" evidence="5">
    <location>
        <begin position="29"/>
        <end position="47"/>
    </location>
</feature>
<dbReference type="PANTHER" id="PTHR10434">
    <property type="entry name" value="1-ACYL-SN-GLYCEROL-3-PHOSPHATE ACYLTRANSFERASE"/>
    <property type="match status" value="1"/>
</dbReference>
<evidence type="ECO:0000313" key="8">
    <source>
        <dbReference type="Proteomes" id="UP001518989"/>
    </source>
</evidence>
<feature type="domain" description="Phospholipid/glycerol acyltransferase" evidence="6">
    <location>
        <begin position="102"/>
        <end position="211"/>
    </location>
</feature>
<evidence type="ECO:0000256" key="5">
    <source>
        <dbReference type="SAM" id="Phobius"/>
    </source>
</evidence>
<evidence type="ECO:0000259" key="6">
    <source>
        <dbReference type="SMART" id="SM00563"/>
    </source>
</evidence>
<dbReference type="InterPro" id="IPR002123">
    <property type="entry name" value="Plipid/glycerol_acylTrfase"/>
</dbReference>
<dbReference type="Proteomes" id="UP001518989">
    <property type="component" value="Unassembled WGS sequence"/>
</dbReference>
<keyword evidence="5" id="KW-1133">Transmembrane helix</keyword>
<proteinExistence type="predicted"/>
<name>A0ABS3KMC5_9PROT</name>
<keyword evidence="8" id="KW-1185">Reference proteome</keyword>
<dbReference type="SMART" id="SM00563">
    <property type="entry name" value="PlsC"/>
    <property type="match status" value="1"/>
</dbReference>
<evidence type="ECO:0000313" key="7">
    <source>
        <dbReference type="EMBL" id="MBO1078631.1"/>
    </source>
</evidence>
<organism evidence="7 8">
    <name type="scientific">Roseomonas haemaphysalidis</name>
    <dbReference type="NCBI Taxonomy" id="2768162"/>
    <lineage>
        <taxon>Bacteria</taxon>
        <taxon>Pseudomonadati</taxon>
        <taxon>Pseudomonadota</taxon>
        <taxon>Alphaproteobacteria</taxon>
        <taxon>Acetobacterales</taxon>
        <taxon>Roseomonadaceae</taxon>
        <taxon>Roseomonas</taxon>
    </lineage>
</organism>
<sequence>MPRPRDQTWPGTPWPRGLRARLRHAGRGALFYVLLLGFALLCLGWSLPAALLARLLPAAAGAPLGQRAIGRGFRLYLSTLRATGMLRCDLSALQGLRDEPGLVIAPNHPSLLDAVLLTSCLPRAVCIAKSAIWDNPLLGGGMRLAAYVRNDAPLPMIRDAAAALRAGRQVVIFPEGTRTPRGSTLGPVSRSFALMARQAGAPVQTVIIETDSPYLRKGWSPFRRPPLPLRFTVRLGQRFSPGAGGDARQLSEAVEQHLRQSLGGPS</sequence>
<dbReference type="GO" id="GO:0016746">
    <property type="term" value="F:acyltransferase activity"/>
    <property type="evidence" value="ECO:0007669"/>
    <property type="project" value="UniProtKB-KW"/>
</dbReference>
<keyword evidence="5" id="KW-0812">Transmembrane</keyword>
<evidence type="ECO:0000256" key="1">
    <source>
        <dbReference type="ARBA" id="ARBA00005189"/>
    </source>
</evidence>
<evidence type="ECO:0000256" key="2">
    <source>
        <dbReference type="ARBA" id="ARBA00022679"/>
    </source>
</evidence>
<protein>
    <submittedName>
        <fullName evidence="7">1-acyl-sn-glycerol-3-phosphate acyltransferase</fullName>
    </submittedName>
</protein>